<evidence type="ECO:0000313" key="2">
    <source>
        <dbReference type="EMBL" id="KAK4708608.1"/>
    </source>
</evidence>
<evidence type="ECO:0000313" key="3">
    <source>
        <dbReference type="Proteomes" id="UP001311915"/>
    </source>
</evidence>
<evidence type="ECO:0000256" key="1">
    <source>
        <dbReference type="SAM" id="SignalP"/>
    </source>
</evidence>
<gene>
    <name evidence="2" type="ORF">R3W88_029533</name>
</gene>
<protein>
    <submittedName>
        <fullName evidence="2">Uncharacterized protein</fullName>
    </submittedName>
</protein>
<dbReference type="EMBL" id="JAWPEI010000012">
    <property type="protein sequence ID" value="KAK4708608.1"/>
    <property type="molecule type" value="Genomic_DNA"/>
</dbReference>
<feature type="signal peptide" evidence="1">
    <location>
        <begin position="1"/>
        <end position="26"/>
    </location>
</feature>
<name>A0AAV9K5M7_9SOLN</name>
<keyword evidence="3" id="KW-1185">Reference proteome</keyword>
<feature type="chain" id="PRO_5043620056" evidence="1">
    <location>
        <begin position="27"/>
        <end position="52"/>
    </location>
</feature>
<proteinExistence type="predicted"/>
<organism evidence="2 3">
    <name type="scientific">Solanum pinnatisectum</name>
    <name type="common">tansyleaf nightshade</name>
    <dbReference type="NCBI Taxonomy" id="50273"/>
    <lineage>
        <taxon>Eukaryota</taxon>
        <taxon>Viridiplantae</taxon>
        <taxon>Streptophyta</taxon>
        <taxon>Embryophyta</taxon>
        <taxon>Tracheophyta</taxon>
        <taxon>Spermatophyta</taxon>
        <taxon>Magnoliopsida</taxon>
        <taxon>eudicotyledons</taxon>
        <taxon>Gunneridae</taxon>
        <taxon>Pentapetalae</taxon>
        <taxon>asterids</taxon>
        <taxon>lamiids</taxon>
        <taxon>Solanales</taxon>
        <taxon>Solanaceae</taxon>
        <taxon>Solanoideae</taxon>
        <taxon>Solaneae</taxon>
        <taxon>Solanum</taxon>
    </lineage>
</organism>
<dbReference type="Proteomes" id="UP001311915">
    <property type="component" value="Unassembled WGS sequence"/>
</dbReference>
<keyword evidence="1" id="KW-0732">Signal</keyword>
<sequence length="52" mass="5845">MAKYLNSALCVLIIISVALTITQVDAQKRCTEILNPNGCVLADCRNKYFEPW</sequence>
<reference evidence="2 3" key="1">
    <citation type="submission" date="2023-10" db="EMBL/GenBank/DDBJ databases">
        <title>Genome-Wide Identification Analysis in wild type Solanum Pinnatisectum Reveals Some Genes Defensing Phytophthora Infestans.</title>
        <authorList>
            <person name="Sun C."/>
        </authorList>
    </citation>
    <scope>NUCLEOTIDE SEQUENCE [LARGE SCALE GENOMIC DNA]</scope>
    <source>
        <strain evidence="2">LQN</strain>
        <tissue evidence="2">Leaf</tissue>
    </source>
</reference>
<dbReference type="AlphaFoldDB" id="A0AAV9K5M7"/>
<comment type="caution">
    <text evidence="2">The sequence shown here is derived from an EMBL/GenBank/DDBJ whole genome shotgun (WGS) entry which is preliminary data.</text>
</comment>
<accession>A0AAV9K5M7</accession>